<dbReference type="PANTHER" id="PTHR43084">
    <property type="entry name" value="PERSULFIDE DIOXYGENASE ETHE1"/>
    <property type="match status" value="1"/>
</dbReference>
<dbReference type="PANTHER" id="PTHR43084:SF1">
    <property type="entry name" value="PERSULFIDE DIOXYGENASE ETHE1, MITOCHONDRIAL"/>
    <property type="match status" value="1"/>
</dbReference>
<dbReference type="CDD" id="cd07724">
    <property type="entry name" value="POD-like_MBL-fold"/>
    <property type="match status" value="1"/>
</dbReference>
<dbReference type="SUPFAM" id="SSF56281">
    <property type="entry name" value="Metallo-hydrolase/oxidoreductase"/>
    <property type="match status" value="1"/>
</dbReference>
<accession>A0ABS7X1Q9</accession>
<dbReference type="PROSITE" id="PS50206">
    <property type="entry name" value="RHODANESE_3"/>
    <property type="match status" value="2"/>
</dbReference>
<comment type="caution">
    <text evidence="4">The sequence shown here is derived from an EMBL/GenBank/DDBJ whole genome shotgun (WGS) entry which is preliminary data.</text>
</comment>
<dbReference type="RefSeq" id="WP_224421290.1">
    <property type="nucleotide sequence ID" value="NZ_JAGXFD010000001.1"/>
</dbReference>
<dbReference type="Pfam" id="PF00581">
    <property type="entry name" value="Rhodanese"/>
    <property type="match status" value="1"/>
</dbReference>
<dbReference type="InterPro" id="IPR036866">
    <property type="entry name" value="RibonucZ/Hydroxyglut_hydro"/>
</dbReference>
<gene>
    <name evidence="4" type="ORF">KGQ91_14225</name>
</gene>
<proteinExistence type="predicted"/>
<dbReference type="Gene3D" id="3.60.15.10">
    <property type="entry name" value="Ribonuclease Z/Hydroxyacylglutathione hydrolase-like"/>
    <property type="match status" value="1"/>
</dbReference>
<dbReference type="SMART" id="SM00450">
    <property type="entry name" value="RHOD"/>
    <property type="match status" value="2"/>
</dbReference>
<evidence type="ECO:0000313" key="5">
    <source>
        <dbReference type="Proteomes" id="UP001319883"/>
    </source>
</evidence>
<sequence length="453" mass="49613">MRIETIKSDGVAHLSYMVIDGNAAAVIDPRRDVDVYLQVARREGANITHVFETHRNEDYVVGSRSLAAVTGAEVFHGRGGQVDHARPVEEGESFDIGKARLTVLETPGHTFDSISLTLADRNFSEAPVAVFTGDTLFIGDVGRTDFYPDRREEMAEKLYDSLFGKLLPLGDGVQLYPAHGAGSVCGGGMADREFSTLGYERRFNPRLQLEREAFIRAKSGEHHYQPPYFRRMETLNDRGVEPDALPRPAALPPGPFGERRDEGLTVLDLRTPEAFCGAHIPGSLSMPTAVAPGYIGWLVSYETPLGLVLDDDADLDRALRELYRLGYDRVEAYLTPGMTAWEASGADYGVVPTVSAATLKQRYAQGDDFLLLDVRAIDEYQAGHLPDATHIYLGHLADRLEELPRDVPIVTFCGSGKRAAVAASLLTRHGFTRVENCLGSMAACQAVGCRIVD</sequence>
<dbReference type="Proteomes" id="UP001319883">
    <property type="component" value="Unassembled WGS sequence"/>
</dbReference>
<protein>
    <submittedName>
        <fullName evidence="4">MBL fold metallo-hydrolase</fullName>
    </submittedName>
</protein>
<evidence type="ECO:0000256" key="1">
    <source>
        <dbReference type="ARBA" id="ARBA00022723"/>
    </source>
</evidence>
<keyword evidence="1" id="KW-0479">Metal-binding</keyword>
<dbReference type="InterPro" id="IPR036873">
    <property type="entry name" value="Rhodanese-like_dom_sf"/>
</dbReference>
<name>A0ABS7X1Q9_9GAMM</name>
<evidence type="ECO:0000256" key="2">
    <source>
        <dbReference type="SAM" id="MobiDB-lite"/>
    </source>
</evidence>
<dbReference type="EMBL" id="JAGXFD010000001">
    <property type="protein sequence ID" value="MBZ9568827.1"/>
    <property type="molecule type" value="Genomic_DNA"/>
</dbReference>
<evidence type="ECO:0000259" key="3">
    <source>
        <dbReference type="PROSITE" id="PS50206"/>
    </source>
</evidence>
<dbReference type="InterPro" id="IPR001279">
    <property type="entry name" value="Metallo-B-lactamas"/>
</dbReference>
<organism evidence="4 5">
    <name type="scientific">Modicisalibacter tunisiensis</name>
    <dbReference type="NCBI Taxonomy" id="390637"/>
    <lineage>
        <taxon>Bacteria</taxon>
        <taxon>Pseudomonadati</taxon>
        <taxon>Pseudomonadota</taxon>
        <taxon>Gammaproteobacteria</taxon>
        <taxon>Oceanospirillales</taxon>
        <taxon>Halomonadaceae</taxon>
        <taxon>Modicisalibacter</taxon>
    </lineage>
</organism>
<dbReference type="InterPro" id="IPR051682">
    <property type="entry name" value="Mito_Persulfide_Diox"/>
</dbReference>
<dbReference type="SMART" id="SM00849">
    <property type="entry name" value="Lactamase_B"/>
    <property type="match status" value="1"/>
</dbReference>
<evidence type="ECO:0000313" key="4">
    <source>
        <dbReference type="EMBL" id="MBZ9568827.1"/>
    </source>
</evidence>
<dbReference type="Gene3D" id="3.40.250.10">
    <property type="entry name" value="Rhodanese-like domain"/>
    <property type="match status" value="2"/>
</dbReference>
<feature type="domain" description="Rhodanese" evidence="3">
    <location>
        <begin position="260"/>
        <end position="287"/>
    </location>
</feature>
<dbReference type="Pfam" id="PF00753">
    <property type="entry name" value="Lactamase_B"/>
    <property type="match status" value="1"/>
</dbReference>
<feature type="region of interest" description="Disordered" evidence="2">
    <location>
        <begin position="241"/>
        <end position="261"/>
    </location>
</feature>
<dbReference type="InterPro" id="IPR001763">
    <property type="entry name" value="Rhodanese-like_dom"/>
</dbReference>
<dbReference type="InterPro" id="IPR044528">
    <property type="entry name" value="POD-like_MBL-fold"/>
</dbReference>
<reference evidence="4 5" key="1">
    <citation type="submission" date="2021-05" db="EMBL/GenBank/DDBJ databases">
        <title>Petroleum and Energy Research Collection (APPE): ex situ preservation of microbial diversity associated with the oil industry and exploitation of its biotechnological potential.</title>
        <authorList>
            <person name="Paixao C.T.M."/>
            <person name="Gomes M.B."/>
            <person name="Oliveira V.M."/>
        </authorList>
    </citation>
    <scope>NUCLEOTIDE SEQUENCE [LARGE SCALE GENOMIC DNA]</scope>
    <source>
        <strain evidence="4 5">LIT2</strain>
    </source>
</reference>
<dbReference type="SUPFAM" id="SSF52821">
    <property type="entry name" value="Rhodanese/Cell cycle control phosphatase"/>
    <property type="match status" value="2"/>
</dbReference>
<dbReference type="CDD" id="cd00158">
    <property type="entry name" value="RHOD"/>
    <property type="match status" value="1"/>
</dbReference>
<feature type="domain" description="Rhodanese" evidence="3">
    <location>
        <begin position="365"/>
        <end position="452"/>
    </location>
</feature>
<keyword evidence="5" id="KW-1185">Reference proteome</keyword>